<evidence type="ECO:0000259" key="3">
    <source>
        <dbReference type="Pfam" id="PF14737"/>
    </source>
</evidence>
<feature type="region of interest" description="Disordered" evidence="2">
    <location>
        <begin position="72"/>
        <end position="103"/>
    </location>
</feature>
<keyword evidence="5" id="KW-1185">Reference proteome</keyword>
<dbReference type="Gene3D" id="1.25.40.10">
    <property type="entry name" value="Tetratricopeptide repeat domain"/>
    <property type="match status" value="1"/>
</dbReference>
<keyword evidence="1" id="KW-0802">TPR repeat</keyword>
<dbReference type="VEuPathDB" id="FungiDB:CC1G_07214"/>
<feature type="repeat" description="TPR" evidence="1">
    <location>
        <begin position="2"/>
        <end position="35"/>
    </location>
</feature>
<dbReference type="STRING" id="240176.A8PCX9"/>
<dbReference type="OMA" id="MERIRYD"/>
<dbReference type="InterPro" id="IPR019734">
    <property type="entry name" value="TPR_rpt"/>
</dbReference>
<dbReference type="Pfam" id="PF14737">
    <property type="entry name" value="DUF4470"/>
    <property type="match status" value="1"/>
</dbReference>
<name>A8PCX9_COPC7</name>
<gene>
    <name evidence="4" type="ORF">CC1G_07214</name>
</gene>
<dbReference type="RefSeq" id="XP_001840484.1">
    <property type="nucleotide sequence ID" value="XM_001840432.2"/>
</dbReference>
<dbReference type="EMBL" id="AACS02000006">
    <property type="protein sequence ID" value="EAU81284.1"/>
    <property type="molecule type" value="Genomic_DNA"/>
</dbReference>
<dbReference type="AlphaFoldDB" id="A8PCX9"/>
<proteinExistence type="predicted"/>
<accession>A8PCX9</accession>
<reference evidence="4 5" key="1">
    <citation type="journal article" date="2010" name="Proc. Natl. Acad. Sci. U.S.A.">
        <title>Insights into evolution of multicellular fungi from the assembled chromosomes of the mushroom Coprinopsis cinerea (Coprinus cinereus).</title>
        <authorList>
            <person name="Stajich J.E."/>
            <person name="Wilke S.K."/>
            <person name="Ahren D."/>
            <person name="Au C.H."/>
            <person name="Birren B.W."/>
            <person name="Borodovsky M."/>
            <person name="Burns C."/>
            <person name="Canback B."/>
            <person name="Casselton L.A."/>
            <person name="Cheng C.K."/>
            <person name="Deng J."/>
            <person name="Dietrich F.S."/>
            <person name="Fargo D.C."/>
            <person name="Farman M.L."/>
            <person name="Gathman A.C."/>
            <person name="Goldberg J."/>
            <person name="Guigo R."/>
            <person name="Hoegger P.J."/>
            <person name="Hooker J.B."/>
            <person name="Huggins A."/>
            <person name="James T.Y."/>
            <person name="Kamada T."/>
            <person name="Kilaru S."/>
            <person name="Kodira C."/>
            <person name="Kues U."/>
            <person name="Kupfer D."/>
            <person name="Kwan H.S."/>
            <person name="Lomsadze A."/>
            <person name="Li W."/>
            <person name="Lilly W.W."/>
            <person name="Ma L.J."/>
            <person name="Mackey A.J."/>
            <person name="Manning G."/>
            <person name="Martin F."/>
            <person name="Muraguchi H."/>
            <person name="Natvig D.O."/>
            <person name="Palmerini H."/>
            <person name="Ramesh M.A."/>
            <person name="Rehmeyer C.J."/>
            <person name="Roe B.A."/>
            <person name="Shenoy N."/>
            <person name="Stanke M."/>
            <person name="Ter-Hovhannisyan V."/>
            <person name="Tunlid A."/>
            <person name="Velagapudi R."/>
            <person name="Vision T.J."/>
            <person name="Zeng Q."/>
            <person name="Zolan M.E."/>
            <person name="Pukkila P.J."/>
        </authorList>
    </citation>
    <scope>NUCLEOTIDE SEQUENCE [LARGE SCALE GENOMIC DNA]</scope>
    <source>
        <strain evidence="5">Okayama-7 / 130 / ATCC MYA-4618 / FGSC 9003</strain>
    </source>
</reference>
<dbReference type="SUPFAM" id="SSF48452">
    <property type="entry name" value="TPR-like"/>
    <property type="match status" value="1"/>
</dbReference>
<comment type="caution">
    <text evidence="4">The sequence shown here is derived from an EMBL/GenBank/DDBJ whole genome shotgun (WGS) entry which is preliminary data.</text>
</comment>
<evidence type="ECO:0000256" key="1">
    <source>
        <dbReference type="PROSITE-ProRule" id="PRU00339"/>
    </source>
</evidence>
<dbReference type="InParanoid" id="A8PCX9"/>
<evidence type="ECO:0000256" key="2">
    <source>
        <dbReference type="SAM" id="MobiDB-lite"/>
    </source>
</evidence>
<feature type="domain" description="DUF4470" evidence="3">
    <location>
        <begin position="184"/>
        <end position="294"/>
    </location>
</feature>
<dbReference type="InterPro" id="IPR011990">
    <property type="entry name" value="TPR-like_helical_dom_sf"/>
</dbReference>
<evidence type="ECO:0000313" key="5">
    <source>
        <dbReference type="Proteomes" id="UP000001861"/>
    </source>
</evidence>
<dbReference type="InterPro" id="IPR027974">
    <property type="entry name" value="DUF4470"/>
</dbReference>
<dbReference type="Proteomes" id="UP000001861">
    <property type="component" value="Unassembled WGS sequence"/>
</dbReference>
<dbReference type="PROSITE" id="PS50005">
    <property type="entry name" value="TPR"/>
    <property type="match status" value="1"/>
</dbReference>
<dbReference type="KEGG" id="cci:CC1G_07214"/>
<evidence type="ECO:0000313" key="4">
    <source>
        <dbReference type="EMBL" id="EAU81284.1"/>
    </source>
</evidence>
<dbReference type="eggNOG" id="ENOG502S1W1">
    <property type="taxonomic scope" value="Eukaryota"/>
</dbReference>
<dbReference type="GeneID" id="6017131"/>
<sequence length="959" mass="109079">MADIAHQEGNAFYKKGNLEQAEKCYALAFQLDGSDPKFASNLSAVYFEQGRYLQCIDAIFNSWRALRVKHSVNEEPNSPPTTDPLARVSLHDKRSKKKGKSAESNVGIEKDIDDFLERVIGDVNAGKYPELQQVWEAWTRIRDECSRHSQEECKTNIADAEKRLRALPIFRSALYPVLEYYRFGHDPTRSLFYGIDNRNQGEFNIDEKTFVREKWKSVAFLFGGSGDARHAFGTLIHFFDIWKKLYKLGKRGSDLPKIHLTLVDIHPAALARVMLVFALIWRSMDTSAEVLMEIETTAFYVWSTIIMPDYCAKLVTTIAQEIIAELAEKAPKKLTTIWAVDDRTRARVLPVFEYWSKPLQKSMKKFYEYNGPSNAFSNLMAPKGISLARNDRFQAMIAEFERMKLINAQPDSELPLYNNCRGEEKLYDDAAILLPPKKILSRHPNLMKYVKSRGKTGKAALQEEVVRDWRPNATLFDNNTTEHRCFAAPGGYPVISSADPFHTFNDCLNFVLPFREKGEVSLDQTGFRIIQQLFDSVRQTMDLLEGSITLEFLCSELYSGLPRLIAGDLGPRPASYPKKYLRMWLSNTPDYTGSVLSNLVYLVPLLEDSQQAMILWNCLLNPASFSTLRDICFNYTYLTPAEIRRYFNCVVRDEHRKSLDEFSMSMLPRTKSYSSTVSKKDLHHYLATMLLRAICCPKAGTTPFRVDEPTNLVSFFRLLVTLCQTIGCPSHWIGDFFQSIVNDTLTTSAGIFTGTLPVTFSQSPKPTPVARKVNLEPWQVEVETVLVSAKGALPFPVVYPARYASSADLIKTYTTAVVSTAGNTLETNHLTKTASLLFYKPGDTDSFIKTFPSRIPDLIEKKDPVFKGLQVQILSSLEAMDFETGKVSWKMSQAWYERMRKEGWNMIVFVTNQWKTVSKPAPASEWKDARDEVRDGKRHASTVNPSRNAEIDAMLLDLD</sequence>
<organism evidence="4 5">
    <name type="scientific">Coprinopsis cinerea (strain Okayama-7 / 130 / ATCC MYA-4618 / FGSC 9003)</name>
    <name type="common">Inky cap fungus</name>
    <name type="synonym">Hormographiella aspergillata</name>
    <dbReference type="NCBI Taxonomy" id="240176"/>
    <lineage>
        <taxon>Eukaryota</taxon>
        <taxon>Fungi</taxon>
        <taxon>Dikarya</taxon>
        <taxon>Basidiomycota</taxon>
        <taxon>Agaricomycotina</taxon>
        <taxon>Agaricomycetes</taxon>
        <taxon>Agaricomycetidae</taxon>
        <taxon>Agaricales</taxon>
        <taxon>Agaricineae</taxon>
        <taxon>Psathyrellaceae</taxon>
        <taxon>Coprinopsis</taxon>
    </lineage>
</organism>
<protein>
    <recommendedName>
        <fullName evidence="3">DUF4470 domain-containing protein</fullName>
    </recommendedName>
</protein>
<dbReference type="OrthoDB" id="2423701at2759"/>